<reference evidence="3" key="1">
    <citation type="journal article" date="2019" name="Int. J. Syst. Evol. Microbiol.">
        <title>The Global Catalogue of Microorganisms (GCM) 10K type strain sequencing project: providing services to taxonomists for standard genome sequencing and annotation.</title>
        <authorList>
            <consortium name="The Broad Institute Genomics Platform"/>
            <consortium name="The Broad Institute Genome Sequencing Center for Infectious Disease"/>
            <person name="Wu L."/>
            <person name="Ma J."/>
        </authorList>
    </citation>
    <scope>NUCLEOTIDE SEQUENCE [LARGE SCALE GENOMIC DNA]</scope>
    <source>
        <strain evidence="3">KCTC 52039</strain>
    </source>
</reference>
<gene>
    <name evidence="2" type="ORF">ACFOGH_15590</name>
</gene>
<name>A0ABV7J688_9RHOB</name>
<feature type="transmembrane region" description="Helical" evidence="1">
    <location>
        <begin position="33"/>
        <end position="50"/>
    </location>
</feature>
<organism evidence="2 3">
    <name type="scientific">Cypionkella sinensis</name>
    <dbReference type="NCBI Taxonomy" id="1756043"/>
    <lineage>
        <taxon>Bacteria</taxon>
        <taxon>Pseudomonadati</taxon>
        <taxon>Pseudomonadota</taxon>
        <taxon>Alphaproteobacteria</taxon>
        <taxon>Rhodobacterales</taxon>
        <taxon>Paracoccaceae</taxon>
        <taxon>Cypionkella</taxon>
    </lineage>
</organism>
<keyword evidence="1" id="KW-0812">Transmembrane</keyword>
<dbReference type="Proteomes" id="UP001595547">
    <property type="component" value="Unassembled WGS sequence"/>
</dbReference>
<accession>A0ABV7J688</accession>
<evidence type="ECO:0000256" key="1">
    <source>
        <dbReference type="SAM" id="Phobius"/>
    </source>
</evidence>
<comment type="caution">
    <text evidence="2">The sequence shown here is derived from an EMBL/GenBank/DDBJ whole genome shotgun (WGS) entry which is preliminary data.</text>
</comment>
<dbReference type="EMBL" id="JBHRTO010000002">
    <property type="protein sequence ID" value="MFC3182424.1"/>
    <property type="molecule type" value="Genomic_DNA"/>
</dbReference>
<dbReference type="RefSeq" id="WP_380074092.1">
    <property type="nucleotide sequence ID" value="NZ_JBHRTO010000002.1"/>
</dbReference>
<keyword evidence="1" id="KW-0472">Membrane</keyword>
<evidence type="ECO:0000313" key="2">
    <source>
        <dbReference type="EMBL" id="MFC3182424.1"/>
    </source>
</evidence>
<proteinExistence type="predicted"/>
<keyword evidence="1" id="KW-1133">Transmembrane helix</keyword>
<evidence type="ECO:0000313" key="3">
    <source>
        <dbReference type="Proteomes" id="UP001595547"/>
    </source>
</evidence>
<sequence>MLCLLVFSVGLLAADFYAWMLLAVWVVDHLGPGMLIACSGAQFAVSMWILRRVWVLVLNYYKYEAHTLRPVTGKESRNDGDAD</sequence>
<protein>
    <submittedName>
        <fullName evidence="2">Uncharacterized protein</fullName>
    </submittedName>
</protein>
<keyword evidence="3" id="KW-1185">Reference proteome</keyword>